<evidence type="ECO:0000256" key="2">
    <source>
        <dbReference type="ARBA" id="ARBA00007907"/>
    </source>
</evidence>
<evidence type="ECO:0000313" key="12">
    <source>
        <dbReference type="Proteomes" id="UP000028924"/>
    </source>
</evidence>
<dbReference type="OrthoDB" id="19908at2759"/>
<dbReference type="SUPFAM" id="SSF55681">
    <property type="entry name" value="Class II aaRS and biotin synthetases"/>
    <property type="match status" value="1"/>
</dbReference>
<dbReference type="GeneID" id="23612346"/>
<keyword evidence="12" id="KW-1185">Reference proteome</keyword>
<dbReference type="Pfam" id="PF21948">
    <property type="entry name" value="LplA-B_cat"/>
    <property type="match status" value="1"/>
</dbReference>
<reference evidence="11" key="4">
    <citation type="submission" date="2018-11" db="EMBL/GenBank/DDBJ databases">
        <title>Characterization of plant carbon substrate utilization by Auxenochlorella protothecoides.</title>
        <authorList>
            <person name="Vogler B.W."/>
            <person name="Starkenburg S.R."/>
            <person name="Sudasinghe N."/>
            <person name="Schambach J.Y."/>
            <person name="Rollin J.A."/>
            <person name="Pattathil S."/>
            <person name="Barry A.N."/>
        </authorList>
    </citation>
    <scope>NUCLEOTIDE SEQUENCE [LARGE SCALE GENOMIC DNA]</scope>
    <source>
        <strain evidence="11">UTEX 25</strain>
    </source>
</reference>
<proteinExistence type="inferred from homology"/>
<dbReference type="EMBL" id="KL662099">
    <property type="protein sequence ID" value="KFM23741.1"/>
    <property type="molecule type" value="Genomic_DNA"/>
</dbReference>
<organism evidence="10 12">
    <name type="scientific">Auxenochlorella protothecoides</name>
    <name type="common">Green microalga</name>
    <name type="synonym">Chlorella protothecoides</name>
    <dbReference type="NCBI Taxonomy" id="3075"/>
    <lineage>
        <taxon>Eukaryota</taxon>
        <taxon>Viridiplantae</taxon>
        <taxon>Chlorophyta</taxon>
        <taxon>core chlorophytes</taxon>
        <taxon>Trebouxiophyceae</taxon>
        <taxon>Chlorellales</taxon>
        <taxon>Chlorellaceae</taxon>
        <taxon>Auxenochlorella</taxon>
    </lineage>
</organism>
<dbReference type="CDD" id="cd16444">
    <property type="entry name" value="LipB"/>
    <property type="match status" value="1"/>
</dbReference>
<dbReference type="PROSITE" id="PS01313">
    <property type="entry name" value="LIPB"/>
    <property type="match status" value="1"/>
</dbReference>
<dbReference type="eggNOG" id="KOG0325">
    <property type="taxonomic scope" value="Eukaryota"/>
</dbReference>
<dbReference type="InterPro" id="IPR000544">
    <property type="entry name" value="Octanoyltransferase"/>
</dbReference>
<evidence type="ECO:0000256" key="1">
    <source>
        <dbReference type="ARBA" id="ARBA00004821"/>
    </source>
</evidence>
<evidence type="ECO:0000256" key="5">
    <source>
        <dbReference type="ARBA" id="ARBA00023315"/>
    </source>
</evidence>
<evidence type="ECO:0000256" key="6">
    <source>
        <dbReference type="PIRSR" id="PIRSR016262-1"/>
    </source>
</evidence>
<feature type="binding site" evidence="7">
    <location>
        <begin position="114"/>
        <end position="116"/>
    </location>
    <ligand>
        <name>substrate</name>
    </ligand>
</feature>
<dbReference type="InterPro" id="IPR045864">
    <property type="entry name" value="aa-tRNA-synth_II/BPL/LPL"/>
</dbReference>
<dbReference type="AlphaFoldDB" id="A0A087SDD7"/>
<dbReference type="PANTHER" id="PTHR10993">
    <property type="entry name" value="OCTANOYLTRANSFERASE"/>
    <property type="match status" value="1"/>
</dbReference>
<sequence length="200" mass="21212">MLTSCPTTNAQHAPVYTIGKRGSSRDFRSTPDQIRDLGAIIHSSPRGGEVTFHGPGQLVAYPIVHLRDRQLGARAYVESLEDALIDSLREYGIKARGRVPGGTGVWVGDRKIAAVGVRISRGVASHGIALNVCTDLSWFRHIVPCGFRDKGVTSIAAELGQANVGVEEAAAVFTEALGRRLLYGTLESVGEAIPAVVGAI</sequence>
<protein>
    <recommendedName>
        <fullName evidence="3">lipoyl(octanoyl) transferase</fullName>
        <ecNumber evidence="3">2.3.1.181</ecNumber>
    </recommendedName>
</protein>
<dbReference type="GO" id="GO:0009249">
    <property type="term" value="P:protein lipoylation"/>
    <property type="evidence" value="ECO:0007669"/>
    <property type="project" value="InterPro"/>
</dbReference>
<dbReference type="GO" id="GO:0033819">
    <property type="term" value="F:lipoyl(octanoyl) transferase activity"/>
    <property type="evidence" value="ECO:0007669"/>
    <property type="project" value="UniProtKB-EC"/>
</dbReference>
<dbReference type="InterPro" id="IPR004143">
    <property type="entry name" value="BPL_LPL_catalytic"/>
</dbReference>
<reference evidence="10 12" key="1">
    <citation type="journal article" date="2014" name="BMC Genomics">
        <title>Oil accumulation mechanisms of the oleaginous microalga Chlorella protothecoides revealed through its genome, transcriptomes, and proteomes.</title>
        <authorList>
            <person name="Gao C."/>
            <person name="Wang Y."/>
            <person name="Shen Y."/>
            <person name="Yan D."/>
            <person name="He X."/>
            <person name="Dai J."/>
            <person name="Wu Q."/>
        </authorList>
    </citation>
    <scope>NUCLEOTIDE SEQUENCE [LARGE SCALE GENOMIC DNA]</scope>
    <source>
        <strain evidence="10 12">0710</strain>
    </source>
</reference>
<evidence type="ECO:0000313" key="11">
    <source>
        <dbReference type="EMBL" id="RMZ56911.1"/>
    </source>
</evidence>
<comment type="similarity">
    <text evidence="2">Belongs to the LipB family.</text>
</comment>
<dbReference type="Proteomes" id="UP000279271">
    <property type="component" value="Unassembled WGS sequence"/>
</dbReference>
<dbReference type="PROSITE" id="PS51733">
    <property type="entry name" value="BPL_LPL_CATALYTIC"/>
    <property type="match status" value="1"/>
</dbReference>
<dbReference type="EC" id="2.3.1.181" evidence="3"/>
<evidence type="ECO:0000313" key="13">
    <source>
        <dbReference type="Proteomes" id="UP000279271"/>
    </source>
</evidence>
<dbReference type="RefSeq" id="XP_011396617.1">
    <property type="nucleotide sequence ID" value="XM_011398315.1"/>
</dbReference>
<dbReference type="NCBIfam" id="TIGR00214">
    <property type="entry name" value="lipB"/>
    <property type="match status" value="1"/>
</dbReference>
<keyword evidence="5" id="KW-0012">Acyltransferase</keyword>
<feature type="binding site" evidence="7">
    <location>
        <begin position="127"/>
        <end position="129"/>
    </location>
    <ligand>
        <name>substrate</name>
    </ligand>
</feature>
<evidence type="ECO:0000256" key="3">
    <source>
        <dbReference type="ARBA" id="ARBA00012334"/>
    </source>
</evidence>
<feature type="active site" description="Acyl-thioester intermediate" evidence="6">
    <location>
        <position position="145"/>
    </location>
</feature>
<dbReference type="Proteomes" id="UP000028924">
    <property type="component" value="Unassembled WGS sequence"/>
</dbReference>
<dbReference type="STRING" id="3075.A0A087SDD7"/>
<dbReference type="EMBL" id="QOKY01000133">
    <property type="protein sequence ID" value="RMZ56911.1"/>
    <property type="molecule type" value="Genomic_DNA"/>
</dbReference>
<evidence type="ECO:0000313" key="10">
    <source>
        <dbReference type="EMBL" id="KFM23741.1"/>
    </source>
</evidence>
<evidence type="ECO:0000259" key="9">
    <source>
        <dbReference type="PROSITE" id="PS51733"/>
    </source>
</evidence>
<dbReference type="KEGG" id="apro:F751_0955"/>
<feature type="domain" description="BPL/LPL catalytic" evidence="9">
    <location>
        <begin position="1"/>
        <end position="185"/>
    </location>
</feature>
<evidence type="ECO:0000256" key="7">
    <source>
        <dbReference type="PIRSR" id="PIRSR016262-2"/>
    </source>
</evidence>
<reference evidence="13" key="2">
    <citation type="journal article" date="2018" name="Algal Res.">
        <title>Characterization of plant carbon substrate utilization by Auxenochlorella protothecoides.</title>
        <authorList>
            <person name="Vogler B.W."/>
            <person name="Starkenburg S.R."/>
            <person name="Sudasinghe N."/>
            <person name="Schambach J.Y."/>
            <person name="Rollin J.A."/>
            <person name="Pattathil S."/>
            <person name="Barry A.N."/>
        </authorList>
    </citation>
    <scope>NUCLEOTIDE SEQUENCE [LARGE SCALE GENOMIC DNA]</scope>
    <source>
        <strain evidence="13">UTEX 25</strain>
    </source>
</reference>
<evidence type="ECO:0000256" key="8">
    <source>
        <dbReference type="PIRSR" id="PIRSR016262-3"/>
    </source>
</evidence>
<dbReference type="Gene3D" id="3.30.930.10">
    <property type="entry name" value="Bira Bifunctional Protein, Domain 2"/>
    <property type="match status" value="1"/>
</dbReference>
<dbReference type="InterPro" id="IPR020605">
    <property type="entry name" value="Octanoyltransferase_CS"/>
</dbReference>
<accession>A0A087SDD7</accession>
<reference evidence="11" key="3">
    <citation type="submission" date="2018-10" db="EMBL/GenBank/DDBJ databases">
        <authorList>
            <person name="Hovde B."/>
            <person name="Zhang X."/>
        </authorList>
    </citation>
    <scope>NUCLEOTIDE SEQUENCE [LARGE SCALE GENOMIC DNA]</scope>
    <source>
        <strain evidence="11">UTEX 25</strain>
    </source>
</reference>
<dbReference type="PANTHER" id="PTHR10993:SF15">
    <property type="entry name" value="OCTANOYLTRANSFERASE LIP2, MITOCHONDRIAL"/>
    <property type="match status" value="1"/>
</dbReference>
<dbReference type="PIRSF" id="PIRSF016262">
    <property type="entry name" value="LPLase"/>
    <property type="match status" value="1"/>
</dbReference>
<evidence type="ECO:0000256" key="4">
    <source>
        <dbReference type="ARBA" id="ARBA00022679"/>
    </source>
</evidence>
<name>A0A087SDD7_AUXPR</name>
<gene>
    <name evidence="11" type="ORF">APUTEX25_004973</name>
    <name evidence="10" type="ORF">F751_0955</name>
</gene>
<feature type="site" description="Lowers pKa of active site Cys" evidence="8">
    <location>
        <position position="111"/>
    </location>
</feature>
<keyword evidence="4 10" id="KW-0808">Transferase</keyword>
<dbReference type="NCBIfam" id="NF010925">
    <property type="entry name" value="PRK14345.1"/>
    <property type="match status" value="1"/>
</dbReference>
<feature type="binding site" evidence="7">
    <location>
        <begin position="46"/>
        <end position="53"/>
    </location>
    <ligand>
        <name>substrate</name>
    </ligand>
</feature>
<comment type="pathway">
    <text evidence="1">Protein modification; protein lipoylation via endogenous pathway; protein N(6)-(lipoyl)lysine from octanoyl-[acyl-carrier-protein]: step 1/2.</text>
</comment>
<dbReference type="UniPathway" id="UPA00538">
    <property type="reaction ID" value="UER00592"/>
</dbReference>